<gene>
    <name evidence="2" type="ORF">CSSPJE1EN2_LOCUS21566</name>
    <name evidence="1" type="ORF">CSSPJE1EN2_LOCUS25359</name>
</gene>
<evidence type="ECO:0000313" key="2">
    <source>
        <dbReference type="EMBL" id="CAK9880077.1"/>
    </source>
</evidence>
<keyword evidence="3" id="KW-1185">Reference proteome</keyword>
<evidence type="ECO:0000313" key="1">
    <source>
        <dbReference type="EMBL" id="CAK9855427.1"/>
    </source>
</evidence>
<dbReference type="Proteomes" id="UP001497522">
    <property type="component" value="Unassembled WGS sequence"/>
</dbReference>
<organism evidence="1 3">
    <name type="scientific">Sphagnum jensenii</name>
    <dbReference type="NCBI Taxonomy" id="128206"/>
    <lineage>
        <taxon>Eukaryota</taxon>
        <taxon>Viridiplantae</taxon>
        <taxon>Streptophyta</taxon>
        <taxon>Embryophyta</taxon>
        <taxon>Bryophyta</taxon>
        <taxon>Sphagnophytina</taxon>
        <taxon>Sphagnopsida</taxon>
        <taxon>Sphagnales</taxon>
        <taxon>Sphagnaceae</taxon>
        <taxon>Sphagnum</taxon>
    </lineage>
</organism>
<accession>A0ABP0ZZG3</accession>
<dbReference type="EMBL" id="OZ023708">
    <property type="protein sequence ID" value="CAK9880077.1"/>
    <property type="molecule type" value="Genomic_DNA"/>
</dbReference>
<dbReference type="EMBL" id="CAXHBF010000182">
    <property type="protein sequence ID" value="CAK9855427.1"/>
    <property type="molecule type" value="Genomic_DNA"/>
</dbReference>
<sequence>MAVKGNLHLEWSWQAEPGRGGMECTILAHIRTGSSALNVQNKRHLHWKEIGTISAMNNDTGGAVAAHNLLLKRDPSNTEHFEHKQKMASILASPQAARKKRFVKLELGSLEASLPAGANPFQDPKVAGGTTQHDLELDRGYVENEGIESPSIFTTYPMLMPNGSIPPHNSEPDQGHHKGSIGRQAALALGTHV</sequence>
<protein>
    <submittedName>
        <fullName evidence="1">Uncharacterized protein</fullName>
    </submittedName>
</protein>
<dbReference type="Proteomes" id="UP001497522">
    <property type="component" value="Chromosome 7"/>
</dbReference>
<name>A0ABP0ZZG3_9BRYO</name>
<evidence type="ECO:0000313" key="3">
    <source>
        <dbReference type="Proteomes" id="UP001497522"/>
    </source>
</evidence>
<proteinExistence type="predicted"/>
<reference evidence="1" key="1">
    <citation type="submission" date="2024-03" db="EMBL/GenBank/DDBJ databases">
        <authorList>
            <consortium name="ELIXIR-Norway"/>
            <consortium name="Elixir Norway"/>
        </authorList>
    </citation>
    <scope>NUCLEOTIDE SEQUENCE</scope>
</reference>